<dbReference type="Proteomes" id="UP000887013">
    <property type="component" value="Unassembled WGS sequence"/>
</dbReference>
<comment type="caution">
    <text evidence="1">The sequence shown here is derived from an EMBL/GenBank/DDBJ whole genome shotgun (WGS) entry which is preliminary data.</text>
</comment>
<protein>
    <submittedName>
        <fullName evidence="1">Uncharacterized protein</fullName>
    </submittedName>
</protein>
<proteinExistence type="predicted"/>
<organism evidence="1 2">
    <name type="scientific">Nephila pilipes</name>
    <name type="common">Giant wood spider</name>
    <name type="synonym">Nephila maculata</name>
    <dbReference type="NCBI Taxonomy" id="299642"/>
    <lineage>
        <taxon>Eukaryota</taxon>
        <taxon>Metazoa</taxon>
        <taxon>Ecdysozoa</taxon>
        <taxon>Arthropoda</taxon>
        <taxon>Chelicerata</taxon>
        <taxon>Arachnida</taxon>
        <taxon>Araneae</taxon>
        <taxon>Araneomorphae</taxon>
        <taxon>Entelegynae</taxon>
        <taxon>Araneoidea</taxon>
        <taxon>Nephilidae</taxon>
        <taxon>Nephila</taxon>
    </lineage>
</organism>
<dbReference type="AlphaFoldDB" id="A0A8X6Q4T0"/>
<sequence length="137" mass="15751">MPANESLSYYRPPIVGFSVHSPFIQDDPTVSSNLLTLGHRYEISIRLEEEHLLPHPFPTDCANYDELWRQNNKTGSRSQEVCQNKCLDSFNDRCWEYVLADALSENNDGHTQDYSSCKKMDLEEIPSCEMNCKANCL</sequence>
<accession>A0A8X6Q4T0</accession>
<keyword evidence="2" id="KW-1185">Reference proteome</keyword>
<name>A0A8X6Q4T0_NEPPI</name>
<dbReference type="EMBL" id="BMAW01121844">
    <property type="protein sequence ID" value="GFT96003.1"/>
    <property type="molecule type" value="Genomic_DNA"/>
</dbReference>
<evidence type="ECO:0000313" key="2">
    <source>
        <dbReference type="Proteomes" id="UP000887013"/>
    </source>
</evidence>
<evidence type="ECO:0000313" key="1">
    <source>
        <dbReference type="EMBL" id="GFT96003.1"/>
    </source>
</evidence>
<dbReference type="OrthoDB" id="6437007at2759"/>
<reference evidence="1" key="1">
    <citation type="submission" date="2020-08" db="EMBL/GenBank/DDBJ databases">
        <title>Multicomponent nature underlies the extraordinary mechanical properties of spider dragline silk.</title>
        <authorList>
            <person name="Kono N."/>
            <person name="Nakamura H."/>
            <person name="Mori M."/>
            <person name="Yoshida Y."/>
            <person name="Ohtoshi R."/>
            <person name="Malay A.D."/>
            <person name="Moran D.A.P."/>
            <person name="Tomita M."/>
            <person name="Numata K."/>
            <person name="Arakawa K."/>
        </authorList>
    </citation>
    <scope>NUCLEOTIDE SEQUENCE</scope>
</reference>
<gene>
    <name evidence="1" type="primary">AVEN_235582_1</name>
    <name evidence="1" type="ORF">NPIL_24511</name>
</gene>